<accession>A0A1J1J9E8</accession>
<evidence type="ECO:0000313" key="2">
    <source>
        <dbReference type="EMBL" id="CRL08674.1"/>
    </source>
</evidence>
<proteinExistence type="predicted"/>
<dbReference type="EMBL" id="CVRI01000075">
    <property type="protein sequence ID" value="CRL08674.1"/>
    <property type="molecule type" value="Genomic_DNA"/>
</dbReference>
<feature type="region of interest" description="Disordered" evidence="1">
    <location>
        <begin position="1"/>
        <end position="24"/>
    </location>
</feature>
<gene>
    <name evidence="2" type="ORF">CLUMA_CG021437</name>
</gene>
<sequence>MNPLQRVALKKKASRRMNKRNEKKLSQRLNLKKSWYEQLWVDQVKRKGNQQHACDYVDMYLQSLLQPSFEIARKGQQELKKEKKANHGARNIK</sequence>
<dbReference type="Proteomes" id="UP000183832">
    <property type="component" value="Unassembled WGS sequence"/>
</dbReference>
<evidence type="ECO:0000256" key="1">
    <source>
        <dbReference type="SAM" id="MobiDB-lite"/>
    </source>
</evidence>
<feature type="compositionally biased region" description="Basic residues" evidence="1">
    <location>
        <begin position="8"/>
        <end position="18"/>
    </location>
</feature>
<keyword evidence="3" id="KW-1185">Reference proteome</keyword>
<dbReference type="AlphaFoldDB" id="A0A1J1J9E8"/>
<reference evidence="2 3" key="1">
    <citation type="submission" date="2015-04" db="EMBL/GenBank/DDBJ databases">
        <authorList>
            <person name="Syromyatnikov M.Y."/>
            <person name="Popov V.N."/>
        </authorList>
    </citation>
    <scope>NUCLEOTIDE SEQUENCE [LARGE SCALE GENOMIC DNA]</scope>
</reference>
<evidence type="ECO:0000313" key="3">
    <source>
        <dbReference type="Proteomes" id="UP000183832"/>
    </source>
</evidence>
<name>A0A1J1J9E8_9DIPT</name>
<organism evidence="2 3">
    <name type="scientific">Clunio marinus</name>
    <dbReference type="NCBI Taxonomy" id="568069"/>
    <lineage>
        <taxon>Eukaryota</taxon>
        <taxon>Metazoa</taxon>
        <taxon>Ecdysozoa</taxon>
        <taxon>Arthropoda</taxon>
        <taxon>Hexapoda</taxon>
        <taxon>Insecta</taxon>
        <taxon>Pterygota</taxon>
        <taxon>Neoptera</taxon>
        <taxon>Endopterygota</taxon>
        <taxon>Diptera</taxon>
        <taxon>Nematocera</taxon>
        <taxon>Chironomoidea</taxon>
        <taxon>Chironomidae</taxon>
        <taxon>Clunio</taxon>
    </lineage>
</organism>
<protein>
    <submittedName>
        <fullName evidence="2">CLUMA_CG021437, isoform A</fullName>
    </submittedName>
</protein>